<feature type="non-terminal residue" evidence="1">
    <location>
        <position position="1"/>
    </location>
</feature>
<gene>
    <name evidence="1" type="ORF">KIPB_015464</name>
</gene>
<sequence>AAKLWMRSLVGQLQQVITLKILTVSARGGRALTAEGLDDVTEANFAGVNIW</sequence>
<dbReference type="EMBL" id="BDIP01008686">
    <property type="protein sequence ID" value="GCA64819.1"/>
    <property type="molecule type" value="Genomic_DNA"/>
</dbReference>
<dbReference type="AlphaFoldDB" id="A0A391P3W7"/>
<keyword evidence="2" id="KW-1185">Reference proteome</keyword>
<evidence type="ECO:0000313" key="1">
    <source>
        <dbReference type="EMBL" id="GCA64819.1"/>
    </source>
</evidence>
<accession>A0A391P3W7</accession>
<name>A0A391P3W7_9EUKA</name>
<reference evidence="1 2" key="1">
    <citation type="journal article" date="2018" name="PLoS ONE">
        <title>The draft genome of Kipferlia bialata reveals reductive genome evolution in fornicate parasites.</title>
        <authorList>
            <person name="Tanifuji G."/>
            <person name="Takabayashi S."/>
            <person name="Kume K."/>
            <person name="Takagi M."/>
            <person name="Nakayama T."/>
            <person name="Kamikawa R."/>
            <person name="Inagaki Y."/>
            <person name="Hashimoto T."/>
        </authorList>
    </citation>
    <scope>NUCLEOTIDE SEQUENCE [LARGE SCALE GENOMIC DNA]</scope>
    <source>
        <strain evidence="1">NY0173</strain>
    </source>
</reference>
<dbReference type="Proteomes" id="UP000265618">
    <property type="component" value="Unassembled WGS sequence"/>
</dbReference>
<evidence type="ECO:0000313" key="2">
    <source>
        <dbReference type="Proteomes" id="UP000265618"/>
    </source>
</evidence>
<proteinExistence type="predicted"/>
<protein>
    <submittedName>
        <fullName evidence="1">Uncharacterized protein</fullName>
    </submittedName>
</protein>
<comment type="caution">
    <text evidence="1">The sequence shown here is derived from an EMBL/GenBank/DDBJ whole genome shotgun (WGS) entry which is preliminary data.</text>
</comment>
<organism evidence="1 2">
    <name type="scientific">Kipferlia bialata</name>
    <dbReference type="NCBI Taxonomy" id="797122"/>
    <lineage>
        <taxon>Eukaryota</taxon>
        <taxon>Metamonada</taxon>
        <taxon>Carpediemonas-like organisms</taxon>
        <taxon>Kipferlia</taxon>
    </lineage>
</organism>